<dbReference type="GO" id="GO:0032993">
    <property type="term" value="C:protein-DNA complex"/>
    <property type="evidence" value="ECO:0007669"/>
    <property type="project" value="TreeGrafter"/>
</dbReference>
<protein>
    <recommendedName>
        <fullName evidence="3">DNA-3-methyladenine glycosylase II</fullName>
        <ecNumber evidence="3">3.2.2.21</ecNumber>
    </recommendedName>
</protein>
<comment type="similarity">
    <text evidence="2">Belongs to the alkylbase DNA glycosidase AlkA family.</text>
</comment>
<dbReference type="GO" id="GO:0008725">
    <property type="term" value="F:DNA-3-methyladenine glycosylase activity"/>
    <property type="evidence" value="ECO:0007669"/>
    <property type="project" value="TreeGrafter"/>
</dbReference>
<dbReference type="CDD" id="cd00056">
    <property type="entry name" value="ENDO3c"/>
    <property type="match status" value="1"/>
</dbReference>
<keyword evidence="4" id="KW-0227">DNA damage</keyword>
<dbReference type="OrthoDB" id="9785929at2"/>
<dbReference type="Gene3D" id="1.10.340.30">
    <property type="entry name" value="Hypothetical protein, domain 2"/>
    <property type="match status" value="1"/>
</dbReference>
<dbReference type="GO" id="GO:0006285">
    <property type="term" value="P:base-excision repair, AP site formation"/>
    <property type="evidence" value="ECO:0007669"/>
    <property type="project" value="TreeGrafter"/>
</dbReference>
<dbReference type="Proteomes" id="UP000682111">
    <property type="component" value="Unassembled WGS sequence"/>
</dbReference>
<evidence type="ECO:0000256" key="5">
    <source>
        <dbReference type="ARBA" id="ARBA00023204"/>
    </source>
</evidence>
<dbReference type="InterPro" id="IPR003265">
    <property type="entry name" value="HhH-GPD_domain"/>
</dbReference>
<dbReference type="InterPro" id="IPR051912">
    <property type="entry name" value="Alkylbase_DNA_Glycosylase/TA"/>
</dbReference>
<comment type="catalytic activity">
    <reaction evidence="1">
        <text>Hydrolysis of alkylated DNA, releasing 3-methyladenine, 3-methylguanine, 7-methylguanine and 7-methyladenine.</text>
        <dbReference type="EC" id="3.2.2.21"/>
    </reaction>
</comment>
<dbReference type="EC" id="3.2.2.21" evidence="3"/>
<dbReference type="GO" id="GO:0032131">
    <property type="term" value="F:alkylated DNA binding"/>
    <property type="evidence" value="ECO:0007669"/>
    <property type="project" value="TreeGrafter"/>
</dbReference>
<dbReference type="GO" id="GO:0043916">
    <property type="term" value="F:DNA-7-methylguanine glycosylase activity"/>
    <property type="evidence" value="ECO:0007669"/>
    <property type="project" value="TreeGrafter"/>
</dbReference>
<dbReference type="GO" id="GO:0005737">
    <property type="term" value="C:cytoplasm"/>
    <property type="evidence" value="ECO:0007669"/>
    <property type="project" value="TreeGrafter"/>
</dbReference>
<evidence type="ECO:0000256" key="2">
    <source>
        <dbReference type="ARBA" id="ARBA00010817"/>
    </source>
</evidence>
<comment type="caution">
    <text evidence="7">The sequence shown here is derived from an EMBL/GenBank/DDBJ whole genome shotgun (WGS) entry which is preliminary data.</text>
</comment>
<dbReference type="EMBL" id="BORC01000008">
    <property type="protein sequence ID" value="GIN63767.1"/>
    <property type="molecule type" value="Genomic_DNA"/>
</dbReference>
<dbReference type="FunFam" id="1.10.340.30:FF:000004">
    <property type="entry name" value="DNA-3-methyladenine glycosylase II"/>
    <property type="match status" value="1"/>
</dbReference>
<evidence type="ECO:0000256" key="1">
    <source>
        <dbReference type="ARBA" id="ARBA00000086"/>
    </source>
</evidence>
<evidence type="ECO:0000313" key="8">
    <source>
        <dbReference type="Proteomes" id="UP000682111"/>
    </source>
</evidence>
<name>A0A919WL83_9BACI</name>
<evidence type="ECO:0000256" key="4">
    <source>
        <dbReference type="ARBA" id="ARBA00022763"/>
    </source>
</evidence>
<keyword evidence="5" id="KW-0234">DNA repair</keyword>
<organism evidence="7 8">
    <name type="scientific">Robertmurraya siralis</name>
    <dbReference type="NCBI Taxonomy" id="77777"/>
    <lineage>
        <taxon>Bacteria</taxon>
        <taxon>Bacillati</taxon>
        <taxon>Bacillota</taxon>
        <taxon>Bacilli</taxon>
        <taxon>Bacillales</taxon>
        <taxon>Bacillaceae</taxon>
        <taxon>Robertmurraya</taxon>
    </lineage>
</organism>
<dbReference type="Gene3D" id="1.10.1670.40">
    <property type="match status" value="1"/>
</dbReference>
<proteinExistence type="inferred from homology"/>
<dbReference type="AlphaFoldDB" id="A0A919WL83"/>
<accession>A0A919WL83</accession>
<dbReference type="InterPro" id="IPR011257">
    <property type="entry name" value="DNA_glycosylase"/>
</dbReference>
<sequence length="282" mass="32555">MRILGPYNFDSVLDRLSLDPLHVIDRNKRSVKVPLIIKDQPLVAEVTAIGTTDEPEFRVDEENNEIIEKLTHIFQWKQSLTEVDDHFQMTDLQQLFKEHRGTPLVLDFDPYNCLLKSIIHQQLNLSFAHTLTERFVKTFGFEVGGVYFYPQPETVANLNIVDLRELQFSGRKAEYVIGIAQAIVDGKLDLQSLYDKSDEEVMNELIKLRGVGPWTVQNLLIFGLGRPNLFPAADIGLQNALKKLYELDRKPTLDEIDVYKKDWEPYLSFASLYLWRSIEEVG</sequence>
<evidence type="ECO:0000259" key="6">
    <source>
        <dbReference type="SMART" id="SM00478"/>
    </source>
</evidence>
<dbReference type="RefSeq" id="WP_137742949.1">
    <property type="nucleotide sequence ID" value="NZ_BORC01000008.1"/>
</dbReference>
<keyword evidence="8" id="KW-1185">Reference proteome</keyword>
<dbReference type="SUPFAM" id="SSF48150">
    <property type="entry name" value="DNA-glycosylase"/>
    <property type="match status" value="1"/>
</dbReference>
<reference evidence="7" key="1">
    <citation type="submission" date="2021-03" db="EMBL/GenBank/DDBJ databases">
        <title>Antimicrobial resistance genes in bacteria isolated from Japanese honey, and their potential for conferring macrolide and lincosamide resistance in the American foulbrood pathogen Paenibacillus larvae.</title>
        <authorList>
            <person name="Okamoto M."/>
            <person name="Kumagai M."/>
            <person name="Kanamori H."/>
            <person name="Takamatsu D."/>
        </authorList>
    </citation>
    <scope>NUCLEOTIDE SEQUENCE</scope>
    <source>
        <strain evidence="7">J27TS8</strain>
    </source>
</reference>
<dbReference type="SMART" id="SM00478">
    <property type="entry name" value="ENDO3c"/>
    <property type="match status" value="1"/>
</dbReference>
<gene>
    <name evidence="7" type="primary">yfjP</name>
    <name evidence="7" type="ORF">J27TS8_37600</name>
</gene>
<evidence type="ECO:0000313" key="7">
    <source>
        <dbReference type="EMBL" id="GIN63767.1"/>
    </source>
</evidence>
<evidence type="ECO:0000256" key="3">
    <source>
        <dbReference type="ARBA" id="ARBA00012000"/>
    </source>
</evidence>
<dbReference type="PANTHER" id="PTHR43003:SF5">
    <property type="entry name" value="DNA-3-METHYLADENINE GLYCOSYLASE"/>
    <property type="match status" value="1"/>
</dbReference>
<dbReference type="PANTHER" id="PTHR43003">
    <property type="entry name" value="DNA-3-METHYLADENINE GLYCOSYLASE"/>
    <property type="match status" value="1"/>
</dbReference>
<dbReference type="GO" id="GO:0006307">
    <property type="term" value="P:DNA alkylation repair"/>
    <property type="evidence" value="ECO:0007669"/>
    <property type="project" value="TreeGrafter"/>
</dbReference>
<dbReference type="Pfam" id="PF00730">
    <property type="entry name" value="HhH-GPD"/>
    <property type="match status" value="1"/>
</dbReference>
<feature type="domain" description="HhH-GPD" evidence="6">
    <location>
        <begin position="119"/>
        <end position="279"/>
    </location>
</feature>